<proteinExistence type="predicted"/>
<gene>
    <name evidence="7" type="ORF">CH339_02285</name>
</gene>
<dbReference type="GO" id="GO:0042597">
    <property type="term" value="C:periplasmic space"/>
    <property type="evidence" value="ECO:0007669"/>
    <property type="project" value="InterPro"/>
</dbReference>
<organism evidence="7 8">
    <name type="scientific">Rhodobium orientis</name>
    <dbReference type="NCBI Taxonomy" id="34017"/>
    <lineage>
        <taxon>Bacteria</taxon>
        <taxon>Pseudomonadati</taxon>
        <taxon>Pseudomonadota</taxon>
        <taxon>Alphaproteobacteria</taxon>
        <taxon>Hyphomicrobiales</taxon>
        <taxon>Rhodobiaceae</taxon>
        <taxon>Rhodobium</taxon>
    </lineage>
</organism>
<dbReference type="GO" id="GO:0022900">
    <property type="term" value="P:electron transport chain"/>
    <property type="evidence" value="ECO:0007669"/>
    <property type="project" value="InterPro"/>
</dbReference>
<comment type="caution">
    <text evidence="7">The sequence shown here is derived from an EMBL/GenBank/DDBJ whole genome shotgun (WGS) entry which is preliminary data.</text>
</comment>
<feature type="region of interest" description="Disordered" evidence="6">
    <location>
        <begin position="86"/>
        <end position="111"/>
    </location>
</feature>
<evidence type="ECO:0000256" key="4">
    <source>
        <dbReference type="ARBA" id="ARBA00022982"/>
    </source>
</evidence>
<dbReference type="EMBL" id="NPEV01000003">
    <property type="protein sequence ID" value="RAI29630.1"/>
    <property type="molecule type" value="Genomic_DNA"/>
</dbReference>
<reference evidence="7 8" key="1">
    <citation type="submission" date="2017-07" db="EMBL/GenBank/DDBJ databases">
        <title>Draft Genome Sequences of Select Purple Nonsulfur Bacteria.</title>
        <authorList>
            <person name="Lasarre B."/>
            <person name="Mckinlay J.B."/>
        </authorList>
    </citation>
    <scope>NUCLEOTIDE SEQUENCE [LARGE SCALE GENOMIC DNA]</scope>
    <source>
        <strain evidence="7 8">DSM 11290</strain>
    </source>
</reference>
<protein>
    <recommendedName>
        <fullName evidence="9">Cytochrome C</fullName>
    </recommendedName>
</protein>
<dbReference type="GO" id="GO:0009055">
    <property type="term" value="F:electron transfer activity"/>
    <property type="evidence" value="ECO:0007669"/>
    <property type="project" value="InterPro"/>
</dbReference>
<dbReference type="Gene3D" id="1.20.120.10">
    <property type="entry name" value="Cytochrome c/b562"/>
    <property type="match status" value="1"/>
</dbReference>
<dbReference type="InterPro" id="IPR002321">
    <property type="entry name" value="Cyt_c_II"/>
</dbReference>
<keyword evidence="2" id="KW-0349">Heme</keyword>
<dbReference type="SUPFAM" id="SSF47175">
    <property type="entry name" value="Cytochromes"/>
    <property type="match status" value="1"/>
</dbReference>
<dbReference type="GO" id="GO:0005506">
    <property type="term" value="F:iron ion binding"/>
    <property type="evidence" value="ECO:0007669"/>
    <property type="project" value="InterPro"/>
</dbReference>
<dbReference type="AlphaFoldDB" id="A0A327JSY7"/>
<evidence type="ECO:0000313" key="7">
    <source>
        <dbReference type="EMBL" id="RAI29630.1"/>
    </source>
</evidence>
<evidence type="ECO:0000256" key="5">
    <source>
        <dbReference type="ARBA" id="ARBA00023004"/>
    </source>
</evidence>
<keyword evidence="8" id="KW-1185">Reference proteome</keyword>
<dbReference type="Proteomes" id="UP000249299">
    <property type="component" value="Unassembled WGS sequence"/>
</dbReference>
<dbReference type="InterPro" id="IPR012127">
    <property type="entry name" value="Cyt_c_prime"/>
</dbReference>
<name>A0A327JSY7_9HYPH</name>
<evidence type="ECO:0000256" key="2">
    <source>
        <dbReference type="ARBA" id="ARBA00022617"/>
    </source>
</evidence>
<dbReference type="PIRSF" id="PIRSF000027">
    <property type="entry name" value="Cytc_c_prime"/>
    <property type="match status" value="1"/>
</dbReference>
<dbReference type="InterPro" id="IPR010980">
    <property type="entry name" value="Cyt_c/b562"/>
</dbReference>
<evidence type="ECO:0000256" key="6">
    <source>
        <dbReference type="SAM" id="MobiDB-lite"/>
    </source>
</evidence>
<evidence type="ECO:0000256" key="3">
    <source>
        <dbReference type="ARBA" id="ARBA00022723"/>
    </source>
</evidence>
<keyword evidence="4" id="KW-0249">Electron transport</keyword>
<keyword evidence="1" id="KW-0813">Transport</keyword>
<dbReference type="PROSITE" id="PS51009">
    <property type="entry name" value="CYTCII"/>
    <property type="match status" value="1"/>
</dbReference>
<evidence type="ECO:0000256" key="1">
    <source>
        <dbReference type="ARBA" id="ARBA00022448"/>
    </source>
</evidence>
<dbReference type="GO" id="GO:0020037">
    <property type="term" value="F:heme binding"/>
    <property type="evidence" value="ECO:0007669"/>
    <property type="project" value="InterPro"/>
</dbReference>
<dbReference type="OrthoDB" id="8115790at2"/>
<keyword evidence="5" id="KW-0408">Iron</keyword>
<dbReference type="Pfam" id="PF01322">
    <property type="entry name" value="Cytochrom_C_2"/>
    <property type="match status" value="1"/>
</dbReference>
<evidence type="ECO:0000313" key="8">
    <source>
        <dbReference type="Proteomes" id="UP000249299"/>
    </source>
</evidence>
<sequence>MDAMKEMGDAVKATSAMFKGEAEYDAETVRKTARTINAHSGAALIKLFPEGTDHAPSEALPKIWNDRERFEDLANRLEVLSEGLAEAADNGPGEAGSGGHMMDADSMMMEPGAMMGDGSMMDGSMMGGSGMPTPEMLAAMPAEGVFTMVVQTCSSCHSAFRRDKE</sequence>
<keyword evidence="3" id="KW-0479">Metal-binding</keyword>
<evidence type="ECO:0008006" key="9">
    <source>
        <dbReference type="Google" id="ProtNLM"/>
    </source>
</evidence>
<accession>A0A327JSY7</accession>